<comment type="subcellular location">
    <subcellularLocation>
        <location evidence="1">Membrane</location>
        <topology evidence="1">Multi-pass membrane protein</topology>
    </subcellularLocation>
</comment>
<sequence>MRTFTNLLLANMAISDILCALMFPVGLLVCWDSIILRTGHTMCIVAKVIQLLSFQVSSITMLVVSVDRFLLVHYPLLRAHRVLPVVAVMVAVWVMSLAVIIGTSPSLAFHRYFTPGKSYIKCEIAMVFSTHVLSPAAQRIGLIIANLIHFWIPLTVICLCYGSISWKVLKRNVGSMTASQQDILLRAKWKTIKMLIASVSVFFICWFPFFILNILDFIGNPQRERPCNKSGSFFIAVWIAFTSCCWNPFVYWIYSKDFREGLRICEYLVCFKCSFNSCPNNRGSTTDGDSGQRTRKSTLSSQIIVEA</sequence>
<proteinExistence type="inferred from homology"/>
<gene>
    <name evidence="12" type="ORF">ODALV1_LOCUS9592</name>
</gene>
<evidence type="ECO:0000256" key="2">
    <source>
        <dbReference type="ARBA" id="ARBA00010663"/>
    </source>
</evidence>
<protein>
    <recommendedName>
        <fullName evidence="11">G-protein coupled receptors family 1 profile domain-containing protein</fullName>
    </recommendedName>
</protein>
<keyword evidence="7 9" id="KW-0675">Receptor</keyword>
<dbReference type="EMBL" id="CAXLJM020000028">
    <property type="protein sequence ID" value="CAL8097238.1"/>
    <property type="molecule type" value="Genomic_DNA"/>
</dbReference>
<feature type="domain" description="G-protein coupled receptors family 1 profile" evidence="11">
    <location>
        <begin position="1"/>
        <end position="251"/>
    </location>
</feature>
<evidence type="ECO:0000313" key="13">
    <source>
        <dbReference type="Proteomes" id="UP001642540"/>
    </source>
</evidence>
<dbReference type="PROSITE" id="PS00237">
    <property type="entry name" value="G_PROTEIN_RECEP_F1_1"/>
    <property type="match status" value="1"/>
</dbReference>
<feature type="transmembrane region" description="Helical" evidence="10">
    <location>
        <begin position="140"/>
        <end position="162"/>
    </location>
</feature>
<evidence type="ECO:0000259" key="11">
    <source>
        <dbReference type="PROSITE" id="PS50262"/>
    </source>
</evidence>
<evidence type="ECO:0000313" key="12">
    <source>
        <dbReference type="EMBL" id="CAL8097238.1"/>
    </source>
</evidence>
<evidence type="ECO:0000256" key="9">
    <source>
        <dbReference type="RuleBase" id="RU000688"/>
    </source>
</evidence>
<name>A0ABP1QBS3_9HEXA</name>
<feature type="transmembrane region" description="Helical" evidence="10">
    <location>
        <begin position="49"/>
        <end position="70"/>
    </location>
</feature>
<keyword evidence="5 9" id="KW-0297">G-protein coupled receptor</keyword>
<dbReference type="Gene3D" id="1.20.1070.10">
    <property type="entry name" value="Rhodopsin 7-helix transmembrane proteins"/>
    <property type="match status" value="1"/>
</dbReference>
<feature type="transmembrane region" description="Helical" evidence="10">
    <location>
        <begin position="235"/>
        <end position="254"/>
    </location>
</feature>
<organism evidence="12 13">
    <name type="scientific">Orchesella dallaii</name>
    <dbReference type="NCBI Taxonomy" id="48710"/>
    <lineage>
        <taxon>Eukaryota</taxon>
        <taxon>Metazoa</taxon>
        <taxon>Ecdysozoa</taxon>
        <taxon>Arthropoda</taxon>
        <taxon>Hexapoda</taxon>
        <taxon>Collembola</taxon>
        <taxon>Entomobryomorpha</taxon>
        <taxon>Entomobryoidea</taxon>
        <taxon>Orchesellidae</taxon>
        <taxon>Orchesellinae</taxon>
        <taxon>Orchesella</taxon>
    </lineage>
</organism>
<comment type="caution">
    <text evidence="12">The sequence shown here is derived from an EMBL/GenBank/DDBJ whole genome shotgun (WGS) entry which is preliminary data.</text>
</comment>
<keyword evidence="4 10" id="KW-1133">Transmembrane helix</keyword>
<feature type="transmembrane region" description="Helical" evidence="10">
    <location>
        <begin position="194"/>
        <end position="215"/>
    </location>
</feature>
<evidence type="ECO:0000256" key="8">
    <source>
        <dbReference type="ARBA" id="ARBA00023224"/>
    </source>
</evidence>
<feature type="transmembrane region" description="Helical" evidence="10">
    <location>
        <begin position="7"/>
        <end position="29"/>
    </location>
</feature>
<keyword evidence="3 9" id="KW-0812">Transmembrane</keyword>
<dbReference type="InterPro" id="IPR000276">
    <property type="entry name" value="GPCR_Rhodpsn"/>
</dbReference>
<evidence type="ECO:0000256" key="10">
    <source>
        <dbReference type="SAM" id="Phobius"/>
    </source>
</evidence>
<evidence type="ECO:0000256" key="7">
    <source>
        <dbReference type="ARBA" id="ARBA00023170"/>
    </source>
</evidence>
<keyword evidence="6 10" id="KW-0472">Membrane</keyword>
<evidence type="ECO:0000256" key="6">
    <source>
        <dbReference type="ARBA" id="ARBA00023136"/>
    </source>
</evidence>
<evidence type="ECO:0000256" key="4">
    <source>
        <dbReference type="ARBA" id="ARBA00022989"/>
    </source>
</evidence>
<comment type="similarity">
    <text evidence="2 9">Belongs to the G-protein coupled receptor 1 family.</text>
</comment>
<dbReference type="PRINTS" id="PR00237">
    <property type="entry name" value="GPCRRHODOPSN"/>
</dbReference>
<keyword evidence="8 9" id="KW-0807">Transducer</keyword>
<feature type="transmembrane region" description="Helical" evidence="10">
    <location>
        <begin position="82"/>
        <end position="102"/>
    </location>
</feature>
<dbReference type="InterPro" id="IPR017452">
    <property type="entry name" value="GPCR_Rhodpsn_7TM"/>
</dbReference>
<dbReference type="Proteomes" id="UP001642540">
    <property type="component" value="Unassembled WGS sequence"/>
</dbReference>
<accession>A0ABP1QBS3</accession>
<reference evidence="12 13" key="1">
    <citation type="submission" date="2024-08" db="EMBL/GenBank/DDBJ databases">
        <authorList>
            <person name="Cucini C."/>
            <person name="Frati F."/>
        </authorList>
    </citation>
    <scope>NUCLEOTIDE SEQUENCE [LARGE SCALE GENOMIC DNA]</scope>
</reference>
<dbReference type="PANTHER" id="PTHR45695">
    <property type="entry name" value="LEUCOKININ RECEPTOR-RELATED"/>
    <property type="match status" value="1"/>
</dbReference>
<dbReference type="PROSITE" id="PS50262">
    <property type="entry name" value="G_PROTEIN_RECEP_F1_2"/>
    <property type="match status" value="1"/>
</dbReference>
<keyword evidence="13" id="KW-1185">Reference proteome</keyword>
<dbReference type="Pfam" id="PF00001">
    <property type="entry name" value="7tm_1"/>
    <property type="match status" value="1"/>
</dbReference>
<dbReference type="SUPFAM" id="SSF81321">
    <property type="entry name" value="Family A G protein-coupled receptor-like"/>
    <property type="match status" value="1"/>
</dbReference>
<dbReference type="CDD" id="cd00637">
    <property type="entry name" value="7tm_classA_rhodopsin-like"/>
    <property type="match status" value="1"/>
</dbReference>
<evidence type="ECO:0000256" key="1">
    <source>
        <dbReference type="ARBA" id="ARBA00004141"/>
    </source>
</evidence>
<dbReference type="PANTHER" id="PTHR45695:SF9">
    <property type="entry name" value="LEUCOKININ RECEPTOR"/>
    <property type="match status" value="1"/>
</dbReference>
<evidence type="ECO:0000256" key="3">
    <source>
        <dbReference type="ARBA" id="ARBA00022692"/>
    </source>
</evidence>
<evidence type="ECO:0000256" key="5">
    <source>
        <dbReference type="ARBA" id="ARBA00023040"/>
    </source>
</evidence>